<dbReference type="Proteomes" id="UP000469950">
    <property type="component" value="Unassembled WGS sequence"/>
</dbReference>
<dbReference type="NCBIfam" id="NF041278">
    <property type="entry name" value="CmcJ_NvfI_EfuI"/>
    <property type="match status" value="1"/>
</dbReference>
<dbReference type="EMBL" id="WBMP01000003">
    <property type="protein sequence ID" value="KAE8546615.1"/>
    <property type="molecule type" value="Genomic_DNA"/>
</dbReference>
<gene>
    <name evidence="1" type="ORF">F6453_0856</name>
</gene>
<proteinExistence type="predicted"/>
<dbReference type="RefSeq" id="WP_153740086.1">
    <property type="nucleotide sequence ID" value="NZ_WBMP01000003.1"/>
</dbReference>
<dbReference type="GO" id="GO:0016491">
    <property type="term" value="F:oxidoreductase activity"/>
    <property type="evidence" value="ECO:0007669"/>
    <property type="project" value="InterPro"/>
</dbReference>
<evidence type="ECO:0000313" key="1">
    <source>
        <dbReference type="EMBL" id="KAE8546615.1"/>
    </source>
</evidence>
<dbReference type="InterPro" id="IPR044053">
    <property type="entry name" value="AsaB-like"/>
</dbReference>
<accession>A0A833JV02</accession>
<sequence length="260" mass="30197">MFSINYVQPVGGLEYDQRYKGPGASELTQSVDTRHIDVTDIRNQANDFNLDDQGFEAVRVAFDFDDYQNDDAIREHLYPQVIEYLRDRLKASEVLVFDHTYRSTNRQDQTIHNRAPVKTVHNDYTEKSALHRVLEETEQRPELRDRPYRLVNLWMPVGHRVEESPLAFLDINTVAADDFHRIKLVYPDRIGEIAGISYNPDHRWYYLSDMEPGEALLLKVFDSRYPEGIFGTPHTAADPVNTPDNARNRNSLEVRVIAFS</sequence>
<name>A0A833JV02_MARNT</name>
<dbReference type="PANTHER" id="PTHR34598:SF3">
    <property type="entry name" value="OXIDOREDUCTASE AN1597"/>
    <property type="match status" value="1"/>
</dbReference>
<dbReference type="PANTHER" id="PTHR34598">
    <property type="entry name" value="BLL6449 PROTEIN"/>
    <property type="match status" value="1"/>
</dbReference>
<reference evidence="1 2" key="1">
    <citation type="submission" date="2019-10" db="EMBL/GenBank/DDBJ databases">
        <title>Draft genome sequence of Marinobacter hydrocarbonoclasticus NCT7M from the microbiome of the marine copepod.</title>
        <authorList>
            <person name="Nuttall R."/>
            <person name="Sharma G."/>
            <person name="Moisander P."/>
        </authorList>
    </citation>
    <scope>NUCLEOTIDE SEQUENCE [LARGE SCALE GENOMIC DNA]</scope>
    <source>
        <strain evidence="1 2">NCT7M</strain>
    </source>
</reference>
<evidence type="ECO:0000313" key="2">
    <source>
        <dbReference type="Proteomes" id="UP000469950"/>
    </source>
</evidence>
<comment type="caution">
    <text evidence="1">The sequence shown here is derived from an EMBL/GenBank/DDBJ whole genome shotgun (WGS) entry which is preliminary data.</text>
</comment>
<protein>
    <recommendedName>
        <fullName evidence="3">Methyltransferase</fullName>
    </recommendedName>
</protein>
<evidence type="ECO:0008006" key="3">
    <source>
        <dbReference type="Google" id="ProtNLM"/>
    </source>
</evidence>
<organism evidence="1 2">
    <name type="scientific">Marinobacter nauticus</name>
    <name type="common">Marinobacter hydrocarbonoclasticus</name>
    <name type="synonym">Marinobacter aquaeolei</name>
    <dbReference type="NCBI Taxonomy" id="2743"/>
    <lineage>
        <taxon>Bacteria</taxon>
        <taxon>Pseudomonadati</taxon>
        <taxon>Pseudomonadota</taxon>
        <taxon>Gammaproteobacteria</taxon>
        <taxon>Pseudomonadales</taxon>
        <taxon>Marinobacteraceae</taxon>
        <taxon>Marinobacter</taxon>
    </lineage>
</organism>
<dbReference type="AlphaFoldDB" id="A0A833JV02"/>